<sequence>MCMFSSPPKAEPPQAPPEYAQQKTPDYAAAQSTAARRASDKVKGAPSTILTSPSGAPPLADTQSPALSGNMLKKTLLGQ</sequence>
<gene>
    <name evidence="2" type="ORF">H4W29_003827</name>
</gene>
<accession>A0ABR9ITX7</accession>
<dbReference type="RefSeq" id="WP_192730323.1">
    <property type="nucleotide sequence ID" value="NZ_BAAAVL010000018.1"/>
</dbReference>
<feature type="region of interest" description="Disordered" evidence="1">
    <location>
        <begin position="1"/>
        <end position="79"/>
    </location>
</feature>
<feature type="compositionally biased region" description="Low complexity" evidence="1">
    <location>
        <begin position="17"/>
        <end position="36"/>
    </location>
</feature>
<reference evidence="2 3" key="1">
    <citation type="submission" date="2020-10" db="EMBL/GenBank/DDBJ databases">
        <title>Sequencing the genomes of 1000 actinobacteria strains.</title>
        <authorList>
            <person name="Klenk H.-P."/>
        </authorList>
    </citation>
    <scope>NUCLEOTIDE SEQUENCE [LARGE SCALE GENOMIC DNA]</scope>
    <source>
        <strain evidence="2 3">DSM 7307</strain>
    </source>
</reference>
<evidence type="ECO:0000313" key="3">
    <source>
        <dbReference type="Proteomes" id="UP000620262"/>
    </source>
</evidence>
<name>A0ABR9ITX7_RHIVS</name>
<proteinExistence type="predicted"/>
<dbReference type="EMBL" id="JADBEC010000001">
    <property type="protein sequence ID" value="MBE1506646.1"/>
    <property type="molecule type" value="Genomic_DNA"/>
</dbReference>
<keyword evidence="3" id="KW-1185">Reference proteome</keyword>
<evidence type="ECO:0000256" key="1">
    <source>
        <dbReference type="SAM" id="MobiDB-lite"/>
    </source>
</evidence>
<comment type="caution">
    <text evidence="2">The sequence shown here is derived from an EMBL/GenBank/DDBJ whole genome shotgun (WGS) entry which is preliminary data.</text>
</comment>
<dbReference type="Proteomes" id="UP000620262">
    <property type="component" value="Unassembled WGS sequence"/>
</dbReference>
<protein>
    <submittedName>
        <fullName evidence="2">Uncharacterized protein</fullName>
    </submittedName>
</protein>
<evidence type="ECO:0000313" key="2">
    <source>
        <dbReference type="EMBL" id="MBE1506646.1"/>
    </source>
</evidence>
<organism evidence="2 3">
    <name type="scientific">Rhizobium viscosum</name>
    <name type="common">Arthrobacter viscosus</name>
    <dbReference type="NCBI Taxonomy" id="1673"/>
    <lineage>
        <taxon>Bacteria</taxon>
        <taxon>Pseudomonadati</taxon>
        <taxon>Pseudomonadota</taxon>
        <taxon>Alphaproteobacteria</taxon>
        <taxon>Hyphomicrobiales</taxon>
        <taxon>Rhizobiaceae</taxon>
        <taxon>Rhizobium/Agrobacterium group</taxon>
        <taxon>Rhizobium</taxon>
    </lineage>
</organism>